<gene>
    <name evidence="16" type="ORF">SVUK_LOCUS13918</name>
</gene>
<dbReference type="EC" id="3.6.5.2" evidence="3"/>
<keyword evidence="9" id="KW-0333">Golgi apparatus</keyword>
<organism evidence="16 17">
    <name type="scientific">Strongylus vulgaris</name>
    <name type="common">Blood worm</name>
    <dbReference type="NCBI Taxonomy" id="40348"/>
    <lineage>
        <taxon>Eukaryota</taxon>
        <taxon>Metazoa</taxon>
        <taxon>Ecdysozoa</taxon>
        <taxon>Nematoda</taxon>
        <taxon>Chromadorea</taxon>
        <taxon>Rhabditida</taxon>
        <taxon>Rhabditina</taxon>
        <taxon>Rhabditomorpha</taxon>
        <taxon>Strongyloidea</taxon>
        <taxon>Strongylidae</taxon>
        <taxon>Strongylus</taxon>
    </lineage>
</organism>
<evidence type="ECO:0000256" key="5">
    <source>
        <dbReference type="ARBA" id="ARBA00022707"/>
    </source>
</evidence>
<dbReference type="GO" id="GO:0015031">
    <property type="term" value="P:protein transport"/>
    <property type="evidence" value="ECO:0007669"/>
    <property type="project" value="UniProtKB-KW"/>
</dbReference>
<keyword evidence="6 15" id="KW-0547">Nucleotide-binding</keyword>
<evidence type="ECO:0000256" key="14">
    <source>
        <dbReference type="ARBA" id="ARBA00072176"/>
    </source>
</evidence>
<evidence type="ECO:0000256" key="4">
    <source>
        <dbReference type="ARBA" id="ARBA00022448"/>
    </source>
</evidence>
<dbReference type="InterPro" id="IPR024156">
    <property type="entry name" value="Small_GTPase_ARF"/>
</dbReference>
<accession>A0A3P7J0C5</accession>
<dbReference type="GO" id="GO:0016192">
    <property type="term" value="P:vesicle-mediated transport"/>
    <property type="evidence" value="ECO:0007669"/>
    <property type="project" value="UniProtKB-KW"/>
</dbReference>
<reference evidence="16 17" key="1">
    <citation type="submission" date="2018-11" db="EMBL/GenBank/DDBJ databases">
        <authorList>
            <consortium name="Pathogen Informatics"/>
        </authorList>
    </citation>
    <scope>NUCLEOTIDE SEQUENCE [LARGE SCALE GENOMIC DNA]</scope>
</reference>
<keyword evidence="4" id="KW-0813">Transport</keyword>
<dbReference type="InterPro" id="IPR027417">
    <property type="entry name" value="P-loop_NTPase"/>
</dbReference>
<dbReference type="Proteomes" id="UP000270094">
    <property type="component" value="Unassembled WGS sequence"/>
</dbReference>
<comment type="subcellular location">
    <subcellularLocation>
        <location evidence="1">Golgi apparatus membrane</location>
        <topology evidence="1">Lipid-anchor</topology>
        <orientation evidence="1">Cytoplasmic side</orientation>
    </subcellularLocation>
</comment>
<keyword evidence="8" id="KW-0653">Protein transport</keyword>
<sequence>MYLLPHTNLFYLKILDQSICFMFTKGQLFLGFNVETVDYCNLSFTVWDAGGQQKIRPLWKYYLNSSSKVIFTLVPLNAVIFVVDSADRDRIGEARYEFRALLDEPVLRVKFKGRYRCRLLHNLLYFADAKFLILANKQDLPNAMSRGEVVKGLELYKVKRQKWYVQPSNAVTGEGLVEGLEWLHSVISKD</sequence>
<evidence type="ECO:0000256" key="6">
    <source>
        <dbReference type="ARBA" id="ARBA00022741"/>
    </source>
</evidence>
<dbReference type="Gene3D" id="3.40.50.300">
    <property type="entry name" value="P-loop containing nucleotide triphosphate hydrolases"/>
    <property type="match status" value="1"/>
</dbReference>
<evidence type="ECO:0000256" key="12">
    <source>
        <dbReference type="ARBA" id="ARBA00048098"/>
    </source>
</evidence>
<feature type="binding site" evidence="15">
    <location>
        <position position="51"/>
    </location>
    <ligand>
        <name>GTP</name>
        <dbReference type="ChEBI" id="CHEBI:37565"/>
    </ligand>
</feature>
<name>A0A3P7J0C5_STRVU</name>
<keyword evidence="11" id="KW-0449">Lipoprotein</keyword>
<protein>
    <recommendedName>
        <fullName evidence="14">ADP-ribosylation factor 1-like 2</fullName>
        <ecNumber evidence="3">3.6.5.2</ecNumber>
    </recommendedName>
</protein>
<dbReference type="GO" id="GO:0005525">
    <property type="term" value="F:GTP binding"/>
    <property type="evidence" value="ECO:0007669"/>
    <property type="project" value="UniProtKB-KW"/>
</dbReference>
<evidence type="ECO:0000256" key="3">
    <source>
        <dbReference type="ARBA" id="ARBA00011984"/>
    </source>
</evidence>
<evidence type="ECO:0000256" key="13">
    <source>
        <dbReference type="ARBA" id="ARBA00054500"/>
    </source>
</evidence>
<dbReference type="OrthoDB" id="5791078at2759"/>
<dbReference type="AlphaFoldDB" id="A0A3P7J0C5"/>
<comment type="function">
    <text evidence="13">Small GTPase involved in protein trafficking between different compartments. Modulates vesicle budding and uncoating within the Golgi complex. In its GTP-bound form, triggers the recruitment of coatomer proteins to the Golgi membrane. The hydrolysis of ARF1-bound GTP, which is mediated by ARFGAPs proteins, is required for dissociation of coat proteins from Golgi membranes and vesicles. Involved in endoplasmic reticulum dynamics during embryogenesis. Also required for adult germline function. Plays a role in cell shedding during embryogenesis probably by promoting the endocytosis of cell adhesion molecules. During neurogenesis, involved in cell autonomous Q.p neuroblast asymmetric divisions that generate one precursor cell and one apoptotic cell, probably by controlling endocytosis. Plays a role in maintaining mitochondrial morphology.</text>
</comment>
<dbReference type="InterPro" id="IPR006689">
    <property type="entry name" value="Small_GTPase_ARF/SAR"/>
</dbReference>
<evidence type="ECO:0000256" key="10">
    <source>
        <dbReference type="ARBA" id="ARBA00023134"/>
    </source>
</evidence>
<evidence type="ECO:0000256" key="15">
    <source>
        <dbReference type="PIRSR" id="PIRSR606689-1"/>
    </source>
</evidence>
<keyword evidence="5" id="KW-0519">Myristate</keyword>
<comment type="similarity">
    <text evidence="2">Belongs to the small GTPase superfamily. Arf family.</text>
</comment>
<dbReference type="CDD" id="cd00878">
    <property type="entry name" value="Arf_Arl"/>
    <property type="match status" value="1"/>
</dbReference>
<evidence type="ECO:0000256" key="8">
    <source>
        <dbReference type="ARBA" id="ARBA00022927"/>
    </source>
</evidence>
<keyword evidence="17" id="KW-1185">Reference proteome</keyword>
<evidence type="ECO:0000256" key="9">
    <source>
        <dbReference type="ARBA" id="ARBA00023034"/>
    </source>
</evidence>
<dbReference type="EMBL" id="UYYB01103353">
    <property type="protein sequence ID" value="VDM78920.1"/>
    <property type="molecule type" value="Genomic_DNA"/>
</dbReference>
<feature type="binding site" evidence="15">
    <location>
        <begin position="136"/>
        <end position="139"/>
    </location>
    <ligand>
        <name>GTP</name>
        <dbReference type="ChEBI" id="CHEBI:37565"/>
    </ligand>
</feature>
<evidence type="ECO:0000256" key="2">
    <source>
        <dbReference type="ARBA" id="ARBA00010290"/>
    </source>
</evidence>
<dbReference type="FunFam" id="3.40.50.300:FF:003500">
    <property type="entry name" value="ADP-ribosylation factor 1"/>
    <property type="match status" value="1"/>
</dbReference>
<evidence type="ECO:0000256" key="7">
    <source>
        <dbReference type="ARBA" id="ARBA00022892"/>
    </source>
</evidence>
<comment type="catalytic activity">
    <reaction evidence="12">
        <text>GTP + H2O = GDP + phosphate + H(+)</text>
        <dbReference type="Rhea" id="RHEA:19669"/>
        <dbReference type="ChEBI" id="CHEBI:15377"/>
        <dbReference type="ChEBI" id="CHEBI:15378"/>
        <dbReference type="ChEBI" id="CHEBI:37565"/>
        <dbReference type="ChEBI" id="CHEBI:43474"/>
        <dbReference type="ChEBI" id="CHEBI:58189"/>
        <dbReference type="EC" id="3.6.5.2"/>
    </reaction>
</comment>
<dbReference type="PROSITE" id="PS51417">
    <property type="entry name" value="ARF"/>
    <property type="match status" value="1"/>
</dbReference>
<dbReference type="PANTHER" id="PTHR11711">
    <property type="entry name" value="ADP RIBOSYLATION FACTOR-RELATED"/>
    <property type="match status" value="1"/>
</dbReference>
<dbReference type="SMART" id="SM00177">
    <property type="entry name" value="ARF"/>
    <property type="match status" value="1"/>
</dbReference>
<evidence type="ECO:0000256" key="11">
    <source>
        <dbReference type="ARBA" id="ARBA00023288"/>
    </source>
</evidence>
<dbReference type="SUPFAM" id="SSF52540">
    <property type="entry name" value="P-loop containing nucleoside triphosphate hydrolases"/>
    <property type="match status" value="1"/>
</dbReference>
<keyword evidence="7" id="KW-0931">ER-Golgi transport</keyword>
<evidence type="ECO:0000313" key="17">
    <source>
        <dbReference type="Proteomes" id="UP000270094"/>
    </source>
</evidence>
<evidence type="ECO:0000256" key="1">
    <source>
        <dbReference type="ARBA" id="ARBA00004444"/>
    </source>
</evidence>
<proteinExistence type="inferred from homology"/>
<dbReference type="GO" id="GO:0003925">
    <property type="term" value="F:G protein activity"/>
    <property type="evidence" value="ECO:0007669"/>
    <property type="project" value="UniProtKB-EC"/>
</dbReference>
<dbReference type="GO" id="GO:0000139">
    <property type="term" value="C:Golgi membrane"/>
    <property type="evidence" value="ECO:0007669"/>
    <property type="project" value="UniProtKB-SubCell"/>
</dbReference>
<evidence type="ECO:0000313" key="16">
    <source>
        <dbReference type="EMBL" id="VDM78920.1"/>
    </source>
</evidence>
<keyword evidence="10 15" id="KW-0342">GTP-binding</keyword>
<dbReference type="Pfam" id="PF00025">
    <property type="entry name" value="Arf"/>
    <property type="match status" value="1"/>
</dbReference>